<accession>A0ABS2FM27</accession>
<dbReference type="EMBL" id="JACJLU010000002">
    <property type="protein sequence ID" value="MBM6830977.1"/>
    <property type="molecule type" value="Genomic_DNA"/>
</dbReference>
<evidence type="ECO:0000313" key="2">
    <source>
        <dbReference type="Proteomes" id="UP000775500"/>
    </source>
</evidence>
<name>A0ABS2FM27_9FIRM</name>
<comment type="caution">
    <text evidence="1">The sequence shown here is derived from an EMBL/GenBank/DDBJ whole genome shotgun (WGS) entry which is preliminary data.</text>
</comment>
<reference evidence="1 2" key="1">
    <citation type="journal article" date="2021" name="Sci. Rep.">
        <title>The distribution of antibiotic resistance genes in chicken gut microbiota commensals.</title>
        <authorList>
            <person name="Juricova H."/>
            <person name="Matiasovicova J."/>
            <person name="Kubasova T."/>
            <person name="Cejkova D."/>
            <person name="Rychlik I."/>
        </authorList>
    </citation>
    <scope>NUCLEOTIDE SEQUENCE [LARGE SCALE GENOMIC DNA]</scope>
    <source>
        <strain evidence="1 2">An423</strain>
    </source>
</reference>
<proteinExistence type="predicted"/>
<protein>
    <submittedName>
        <fullName evidence="1">Uncharacterized protein</fullName>
    </submittedName>
</protein>
<sequence>MSTDRTAQNIGVGAVYVAISAGTNIAVALRRSLTEIKYANVKYGEEHYKDYLKKRGHEFKKDINMARVAMDVKKSDIERQCVTKEDVAIIKAYSKKYGLDFNLARKPKDLDQLIERKYIKGEKLNRQEEKIVTAFTYRDKDGKPVMDPENPKKPLVNDAEYMLTFATVDLSRWELICREMEARSHVPSFEQRMRNAQQWTKVHTVHLQNKAKELLKNREGKTK</sequence>
<evidence type="ECO:0000313" key="1">
    <source>
        <dbReference type="EMBL" id="MBM6830977.1"/>
    </source>
</evidence>
<gene>
    <name evidence="1" type="ORF">H5982_02495</name>
</gene>
<dbReference type="RefSeq" id="WP_204684907.1">
    <property type="nucleotide sequence ID" value="NZ_JACJLU010000002.1"/>
</dbReference>
<organism evidence="1 2">
    <name type="scientific">Faecalicoccus acidiformans</name>
    <dbReference type="NCBI Taxonomy" id="915173"/>
    <lineage>
        <taxon>Bacteria</taxon>
        <taxon>Bacillati</taxon>
        <taxon>Bacillota</taxon>
        <taxon>Erysipelotrichia</taxon>
        <taxon>Erysipelotrichales</taxon>
        <taxon>Erysipelotrichaceae</taxon>
        <taxon>Faecalicoccus</taxon>
    </lineage>
</organism>
<keyword evidence="2" id="KW-1185">Reference proteome</keyword>
<dbReference type="Proteomes" id="UP000775500">
    <property type="component" value="Unassembled WGS sequence"/>
</dbReference>